<dbReference type="eggNOG" id="ENOG502RNM1">
    <property type="taxonomic scope" value="Eukaryota"/>
</dbReference>
<dbReference type="PANTHER" id="PTHR35910:SF6">
    <property type="entry name" value="2EXR DOMAIN-CONTAINING PROTEIN"/>
    <property type="match status" value="1"/>
</dbReference>
<dbReference type="InterPro" id="IPR045518">
    <property type="entry name" value="2EXR"/>
</dbReference>
<evidence type="ECO:0000313" key="3">
    <source>
        <dbReference type="EMBL" id="EFX04652.1"/>
    </source>
</evidence>
<dbReference type="PANTHER" id="PTHR35910">
    <property type="entry name" value="2EXR DOMAIN-CONTAINING PROTEIN"/>
    <property type="match status" value="1"/>
</dbReference>
<keyword evidence="4" id="KW-1185">Reference proteome</keyword>
<dbReference type="Proteomes" id="UP000007796">
    <property type="component" value="Unassembled WGS sequence"/>
</dbReference>
<evidence type="ECO:0000256" key="1">
    <source>
        <dbReference type="SAM" id="MobiDB-lite"/>
    </source>
</evidence>
<feature type="region of interest" description="Disordered" evidence="1">
    <location>
        <begin position="42"/>
        <end position="83"/>
    </location>
</feature>
<dbReference type="EMBL" id="GL629765">
    <property type="protein sequence ID" value="EFX04652.1"/>
    <property type="molecule type" value="Genomic_DNA"/>
</dbReference>
<evidence type="ECO:0000259" key="2">
    <source>
        <dbReference type="Pfam" id="PF20150"/>
    </source>
</evidence>
<organism evidence="4">
    <name type="scientific">Grosmannia clavigera (strain kw1407 / UAMH 11150)</name>
    <name type="common">Blue stain fungus</name>
    <name type="synonym">Graphiocladiella clavigera</name>
    <dbReference type="NCBI Taxonomy" id="655863"/>
    <lineage>
        <taxon>Eukaryota</taxon>
        <taxon>Fungi</taxon>
        <taxon>Dikarya</taxon>
        <taxon>Ascomycota</taxon>
        <taxon>Pezizomycotina</taxon>
        <taxon>Sordariomycetes</taxon>
        <taxon>Sordariomycetidae</taxon>
        <taxon>Ophiostomatales</taxon>
        <taxon>Ophiostomataceae</taxon>
        <taxon>Leptographium</taxon>
    </lineage>
</organism>
<dbReference type="AlphaFoldDB" id="F0XF92"/>
<proteinExistence type="predicted"/>
<feature type="compositionally biased region" description="Pro residues" evidence="1">
    <location>
        <begin position="73"/>
        <end position="83"/>
    </location>
</feature>
<dbReference type="RefSeq" id="XP_014174134.1">
    <property type="nucleotide sequence ID" value="XM_014318659.1"/>
</dbReference>
<accession>F0XF92</accession>
<feature type="domain" description="2EXR" evidence="2">
    <location>
        <begin position="13"/>
        <end position="133"/>
    </location>
</feature>
<protein>
    <recommendedName>
        <fullName evidence="2">2EXR domain-containing protein</fullName>
    </recommendedName>
</protein>
<dbReference type="Pfam" id="PF20150">
    <property type="entry name" value="2EXR"/>
    <property type="match status" value="1"/>
</dbReference>
<name>F0XF92_GROCL</name>
<evidence type="ECO:0000313" key="4">
    <source>
        <dbReference type="Proteomes" id="UP000007796"/>
    </source>
</evidence>
<reference evidence="3 4" key="1">
    <citation type="journal article" date="2011" name="Proc. Natl. Acad. Sci. U.S.A.">
        <title>Genome and transcriptome analyses of the mountain pine beetle-fungal symbiont Grosmannia clavigera, a lodgepole pine pathogen.</title>
        <authorList>
            <person name="DiGuistini S."/>
            <person name="Wang Y."/>
            <person name="Liao N.Y."/>
            <person name="Taylor G."/>
            <person name="Tanguay P."/>
            <person name="Feau N."/>
            <person name="Henrissat B."/>
            <person name="Chan S.K."/>
            <person name="Hesse-Orce U."/>
            <person name="Alamouti S.M."/>
            <person name="Tsui C.K.M."/>
            <person name="Docking R.T."/>
            <person name="Levasseur A."/>
            <person name="Haridas S."/>
            <person name="Robertson G."/>
            <person name="Birol I."/>
            <person name="Holt R.A."/>
            <person name="Marra M.A."/>
            <person name="Hamelin R.C."/>
            <person name="Hirst M."/>
            <person name="Jones S.J.M."/>
            <person name="Bohlmann J."/>
            <person name="Breuil C."/>
        </authorList>
    </citation>
    <scope>NUCLEOTIDE SEQUENCE [LARGE SCALE GENOMIC DNA]</scope>
    <source>
        <strain evidence="4">kw1407 / UAMH 11150</strain>
    </source>
</reference>
<dbReference type="InParanoid" id="F0XF92"/>
<dbReference type="OrthoDB" id="3557569at2759"/>
<feature type="compositionally biased region" description="Polar residues" evidence="1">
    <location>
        <begin position="340"/>
        <end position="356"/>
    </location>
</feature>
<sequence>MRRPASAPTCSTFHLFQSLPPELRLKIWAYNVPEPRMVAAQCGSKSPSLSAPPLPVVKAGRRWRSSQTKRPSTSPPLPPPPPPLPWCTSPAAIPANLHACHESRAEALRCYALMFGIARQTGHVYFDANQDVLYFGPRDGYMASEAQLRTLLTLADPDELARVRRVALNEALFWEGTRAARTTSAASTAVAAAFELASPAFQLAASAAVDVLLLLRTRLPGLRELILVPRDETPDRGLDTALVPLVTLGDGSTSATVIDAYAAATIARLSCQIQEAIRRMHVAMPTWSPPHWDILALSSITTTSNDNLSTASLPEPAAPPSWIDRAVLPSLHSVLPPPQRQMQQHNSWNGSTSNHHPASGRSAGGGNNNIGEYFRPALPLSSGQDHPLSPSCSQRDQRLPSLTVVFPHASRGASVPSDIASFRETNASGGIQTSTTMKFW</sequence>
<gene>
    <name evidence="3" type="ORF">CMQ_1580</name>
</gene>
<feature type="region of interest" description="Disordered" evidence="1">
    <location>
        <begin position="333"/>
        <end position="395"/>
    </location>
</feature>
<dbReference type="HOGENOM" id="CLU_050715_0_0_1"/>
<dbReference type="GeneID" id="25974474"/>